<name>A0AAD1RTN9_PELCU</name>
<dbReference type="EMBL" id="OW240914">
    <property type="protein sequence ID" value="CAH2277224.1"/>
    <property type="molecule type" value="Genomic_DNA"/>
</dbReference>
<evidence type="ECO:0000256" key="3">
    <source>
        <dbReference type="RuleBase" id="RU004478"/>
    </source>
</evidence>
<organism evidence="5 6">
    <name type="scientific">Pelobates cultripes</name>
    <name type="common">Western spadefoot toad</name>
    <dbReference type="NCBI Taxonomy" id="61616"/>
    <lineage>
        <taxon>Eukaryota</taxon>
        <taxon>Metazoa</taxon>
        <taxon>Chordata</taxon>
        <taxon>Craniata</taxon>
        <taxon>Vertebrata</taxon>
        <taxon>Euteleostomi</taxon>
        <taxon>Amphibia</taxon>
        <taxon>Batrachia</taxon>
        <taxon>Anura</taxon>
        <taxon>Pelobatoidea</taxon>
        <taxon>Pelobatidae</taxon>
        <taxon>Pelobates</taxon>
    </lineage>
</organism>
<protein>
    <submittedName>
        <fullName evidence="5">GrpE homolog 2, mitochondrial</fullName>
    </submittedName>
</protein>
<sequence length="217" mass="24116">MFLSRVRTRAAADQLGVLLTYSSRKGRNLLCAFSGANQQRYAGDHTTTGDGTTGDQMKSFAMMSLERKALKLEEQVQDLKERHRIAMADSENVRKRTQKYVMDAKLFGIQSFCRDLVELADLVEDAVAQAAKDGLNDMTEVLSQVDGKLQSIFTKHGLEKMNPMGSTFDPYDHEVVCHVPAEGRTLGTVAMIKQDGYKLHGRTIRHAHVGLAVESPE</sequence>
<dbReference type="InterPro" id="IPR000740">
    <property type="entry name" value="GrpE"/>
</dbReference>
<comment type="similarity">
    <text evidence="1 3">Belongs to the GrpE family.</text>
</comment>
<dbReference type="PRINTS" id="PR00773">
    <property type="entry name" value="GRPEPROTEIN"/>
</dbReference>
<proteinExistence type="inferred from homology"/>
<dbReference type="InterPro" id="IPR009012">
    <property type="entry name" value="GrpE_head"/>
</dbReference>
<dbReference type="Gene3D" id="2.30.22.10">
    <property type="entry name" value="Head domain of nucleotide exchange factor GrpE"/>
    <property type="match status" value="1"/>
</dbReference>
<feature type="coiled-coil region" evidence="4">
    <location>
        <begin position="62"/>
        <end position="89"/>
    </location>
</feature>
<evidence type="ECO:0000256" key="4">
    <source>
        <dbReference type="SAM" id="Coils"/>
    </source>
</evidence>
<dbReference type="HAMAP" id="MF_01151">
    <property type="entry name" value="GrpE"/>
    <property type="match status" value="1"/>
</dbReference>
<dbReference type="AlphaFoldDB" id="A0AAD1RTN9"/>
<dbReference type="GO" id="GO:0051087">
    <property type="term" value="F:protein-folding chaperone binding"/>
    <property type="evidence" value="ECO:0007669"/>
    <property type="project" value="InterPro"/>
</dbReference>
<accession>A0AAD1RTN9</accession>
<dbReference type="GO" id="GO:0042803">
    <property type="term" value="F:protein homodimerization activity"/>
    <property type="evidence" value="ECO:0007669"/>
    <property type="project" value="InterPro"/>
</dbReference>
<dbReference type="GO" id="GO:0030150">
    <property type="term" value="P:protein import into mitochondrial matrix"/>
    <property type="evidence" value="ECO:0007669"/>
    <property type="project" value="TreeGrafter"/>
</dbReference>
<dbReference type="PANTHER" id="PTHR21237:SF10">
    <property type="entry name" value="GRPE PROTEIN HOMOLOG 2, MITOCHONDRIAL"/>
    <property type="match status" value="1"/>
</dbReference>
<dbReference type="SUPFAM" id="SSF58014">
    <property type="entry name" value="Coiled-coil domain of nucleotide exchange factor GrpE"/>
    <property type="match status" value="1"/>
</dbReference>
<dbReference type="Proteomes" id="UP001295444">
    <property type="component" value="Chromosome 03"/>
</dbReference>
<dbReference type="GO" id="GO:0006457">
    <property type="term" value="P:protein folding"/>
    <property type="evidence" value="ECO:0007669"/>
    <property type="project" value="InterPro"/>
</dbReference>
<evidence type="ECO:0000256" key="1">
    <source>
        <dbReference type="ARBA" id="ARBA00009054"/>
    </source>
</evidence>
<keyword evidence="2" id="KW-0143">Chaperone</keyword>
<dbReference type="InterPro" id="IPR013805">
    <property type="entry name" value="GrpE_CC"/>
</dbReference>
<dbReference type="CDD" id="cd00446">
    <property type="entry name" value="GrpE"/>
    <property type="match status" value="1"/>
</dbReference>
<evidence type="ECO:0000256" key="2">
    <source>
        <dbReference type="ARBA" id="ARBA00023186"/>
    </source>
</evidence>
<dbReference type="Gene3D" id="3.90.20.20">
    <property type="match status" value="1"/>
</dbReference>
<keyword evidence="4" id="KW-0175">Coiled coil</keyword>
<dbReference type="GO" id="GO:0000774">
    <property type="term" value="F:adenyl-nucleotide exchange factor activity"/>
    <property type="evidence" value="ECO:0007669"/>
    <property type="project" value="InterPro"/>
</dbReference>
<gene>
    <name evidence="5" type="ORF">PECUL_23A023396</name>
</gene>
<dbReference type="GO" id="GO:0001405">
    <property type="term" value="C:PAM complex, Tim23 associated import motor"/>
    <property type="evidence" value="ECO:0007669"/>
    <property type="project" value="TreeGrafter"/>
</dbReference>
<dbReference type="SUPFAM" id="SSF51064">
    <property type="entry name" value="Head domain of nucleotide exchange factor GrpE"/>
    <property type="match status" value="1"/>
</dbReference>
<keyword evidence="6" id="KW-1185">Reference proteome</keyword>
<dbReference type="GO" id="GO:0051082">
    <property type="term" value="F:unfolded protein binding"/>
    <property type="evidence" value="ECO:0007669"/>
    <property type="project" value="TreeGrafter"/>
</dbReference>
<dbReference type="Pfam" id="PF01025">
    <property type="entry name" value="GrpE"/>
    <property type="match status" value="1"/>
</dbReference>
<dbReference type="PANTHER" id="PTHR21237">
    <property type="entry name" value="GRPE PROTEIN"/>
    <property type="match status" value="1"/>
</dbReference>
<evidence type="ECO:0000313" key="6">
    <source>
        <dbReference type="Proteomes" id="UP001295444"/>
    </source>
</evidence>
<evidence type="ECO:0000313" key="5">
    <source>
        <dbReference type="EMBL" id="CAH2277224.1"/>
    </source>
</evidence>
<reference evidence="5" key="1">
    <citation type="submission" date="2022-03" db="EMBL/GenBank/DDBJ databases">
        <authorList>
            <person name="Alioto T."/>
            <person name="Alioto T."/>
            <person name="Gomez Garrido J."/>
        </authorList>
    </citation>
    <scope>NUCLEOTIDE SEQUENCE</scope>
</reference>